<reference evidence="2" key="2">
    <citation type="submission" date="2025-08" db="UniProtKB">
        <authorList>
            <consortium name="Ensembl"/>
        </authorList>
    </citation>
    <scope>IDENTIFICATION</scope>
</reference>
<evidence type="ECO:0000313" key="2">
    <source>
        <dbReference type="Ensembl" id="ENSSAUP00010026019.1"/>
    </source>
</evidence>
<dbReference type="GeneTree" id="ENSGT00940000159479"/>
<organism evidence="2 3">
    <name type="scientific">Sparus aurata</name>
    <name type="common">Gilthead sea bream</name>
    <dbReference type="NCBI Taxonomy" id="8175"/>
    <lineage>
        <taxon>Eukaryota</taxon>
        <taxon>Metazoa</taxon>
        <taxon>Chordata</taxon>
        <taxon>Craniata</taxon>
        <taxon>Vertebrata</taxon>
        <taxon>Euteleostomi</taxon>
        <taxon>Actinopterygii</taxon>
        <taxon>Neopterygii</taxon>
        <taxon>Teleostei</taxon>
        <taxon>Neoteleostei</taxon>
        <taxon>Acanthomorphata</taxon>
        <taxon>Eupercaria</taxon>
        <taxon>Spariformes</taxon>
        <taxon>Sparidae</taxon>
        <taxon>Sparus</taxon>
    </lineage>
</organism>
<feature type="region of interest" description="Disordered" evidence="1">
    <location>
        <begin position="57"/>
        <end position="108"/>
    </location>
</feature>
<sequence>METVEQLVSFHHIQVQLSGGAPWGFTLKGGLEHGEPLIITKAQRSSLQASLLAPGKAIGAAAPSPSPSSVSSSSALPPPCRLPSSPPSSPSVCHAAPPRPLHTTLAHN</sequence>
<dbReference type="Proteomes" id="UP000472265">
    <property type="component" value="Chromosome 10"/>
</dbReference>
<reference evidence="2" key="1">
    <citation type="submission" date="2021-04" db="EMBL/GenBank/DDBJ databases">
        <authorList>
            <consortium name="Wellcome Sanger Institute Data Sharing"/>
        </authorList>
    </citation>
    <scope>NUCLEOTIDE SEQUENCE [LARGE SCALE GENOMIC DNA]</scope>
</reference>
<dbReference type="AlphaFoldDB" id="A0A671VIL0"/>
<dbReference type="InParanoid" id="A0A671VIL0"/>
<reference evidence="2" key="3">
    <citation type="submission" date="2025-09" db="UniProtKB">
        <authorList>
            <consortium name="Ensembl"/>
        </authorList>
    </citation>
    <scope>IDENTIFICATION</scope>
</reference>
<name>A0A671VIL0_SPAAU</name>
<dbReference type="Ensembl" id="ENSSAUT00010027484.1">
    <property type="protein sequence ID" value="ENSSAUP00010026019.1"/>
    <property type="gene ID" value="ENSSAUG00010011309.1"/>
</dbReference>
<proteinExistence type="predicted"/>
<protein>
    <submittedName>
        <fullName evidence="2">Shroom family member 4</fullName>
    </submittedName>
</protein>
<feature type="compositionally biased region" description="Low complexity" evidence="1">
    <location>
        <begin position="60"/>
        <end position="75"/>
    </location>
</feature>
<feature type="compositionally biased region" description="Pro residues" evidence="1">
    <location>
        <begin position="76"/>
        <end position="89"/>
    </location>
</feature>
<evidence type="ECO:0000256" key="1">
    <source>
        <dbReference type="SAM" id="MobiDB-lite"/>
    </source>
</evidence>
<dbReference type="Gene3D" id="2.30.42.10">
    <property type="match status" value="1"/>
</dbReference>
<dbReference type="OMA" id="HTTLAHN"/>
<accession>A0A671VIL0</accession>
<keyword evidence="3" id="KW-1185">Reference proteome</keyword>
<dbReference type="InterPro" id="IPR036034">
    <property type="entry name" value="PDZ_sf"/>
</dbReference>
<evidence type="ECO:0000313" key="3">
    <source>
        <dbReference type="Proteomes" id="UP000472265"/>
    </source>
</evidence>